<proteinExistence type="inferred from homology"/>
<evidence type="ECO:0000256" key="3">
    <source>
        <dbReference type="ARBA" id="ARBA00022517"/>
    </source>
</evidence>
<sequence length="897" mass="103645">MPPSQLKKLKSTLRERGIIGNQQSKKQKKKNTQKGLTQQNKFDRQAALTEIREQLNPFEYKALAKNQKFEVTSQVANQLLVKRRGLIKGREEEIRRDAYYMDQLRKKKVGGILDRRFGENDPTLAPEEKMLQRFVREKQIRHKNNSVFALEDDNPPEQLTHMGRVLSLDSQALVDDFAETDLILSDVEELNTIEGRKSVKRSWLDEHEKENYAVEEDGQPQRKKSKQEVMKELIAKSKIYKYERQAAKDENEDLREELDKNLSEVQSLLRGIPHISIVKAGNSPLLDTDSKNPTISSIKDDFDKKYDVRLREMIYDKRSQPTEKSMTEEEIAAQRARKLQELESSRLRRMEESVDNSGNEAEDRINNVKLDDEDEDFGFGSGIKVRPTNAELGIEDEDDFVIEHDLIASGSETDNSVPDTSDLTDIVGSDESFIDWELLPPEHSPDTDNLCAEENLTDENQDVGLEIRYQCPQSHGELLDITRNIKLCDLPTFVRRIRVLHDPNLGSENKTKLAKFSIALVDHVSYLANQKEKPPIAVLEILIRHIHSLAKSYPVEVANSFRKHLNDMNSLRALSPITGDLIILTAIGTIFPTSDHFHQVVTPAVLNMARYLGLKEPVSLHDHVVGTYYITLCLHYQRFSKRYIPEVINFIQNTLCVLAPIKIPKVPTGFPYHKPKFSLRLRSSYGPVKKLGLFELISQTEIEEGEEKEAMKSSLLEANFKLLDFAADIWKEKAAFYEVFQPSYYILQHLASTCLTRFPESIQTILEQLILKLALLLKKSKLSRRPLELHHHRPLAIKTSVPKFEESFNPDRHYDPDKSRTELAKLKKEHKREKKDTIKELRKDARTYAIQDLKEKKERDAAHEKKFRRLVAEIQGEEGKEAKAYEREKEWRKKSKK</sequence>
<feature type="region of interest" description="Disordered" evidence="8">
    <location>
        <begin position="1"/>
        <end position="40"/>
    </location>
</feature>
<dbReference type="Proteomes" id="UP000285405">
    <property type="component" value="Unassembled WGS sequence"/>
</dbReference>
<organism evidence="9 10">
    <name type="scientific">Golovinomyces cichoracearum</name>
    <dbReference type="NCBI Taxonomy" id="62708"/>
    <lineage>
        <taxon>Eukaryota</taxon>
        <taxon>Fungi</taxon>
        <taxon>Dikarya</taxon>
        <taxon>Ascomycota</taxon>
        <taxon>Pezizomycotina</taxon>
        <taxon>Leotiomycetes</taxon>
        <taxon>Erysiphales</taxon>
        <taxon>Erysiphaceae</taxon>
        <taxon>Golovinomyces</taxon>
    </lineage>
</organism>
<evidence type="ECO:0000256" key="8">
    <source>
        <dbReference type="SAM" id="MobiDB-lite"/>
    </source>
</evidence>
<dbReference type="GO" id="GO:0032040">
    <property type="term" value="C:small-subunit processome"/>
    <property type="evidence" value="ECO:0007669"/>
    <property type="project" value="InterPro"/>
</dbReference>
<dbReference type="InterPro" id="IPR007276">
    <property type="entry name" value="Nop14"/>
</dbReference>
<evidence type="ECO:0000256" key="1">
    <source>
        <dbReference type="ARBA" id="ARBA00004604"/>
    </source>
</evidence>
<dbReference type="PANTHER" id="PTHR23183:SF0">
    <property type="entry name" value="NUCLEOLAR PROTEIN 14"/>
    <property type="match status" value="1"/>
</dbReference>
<feature type="coiled-coil region" evidence="7">
    <location>
        <begin position="237"/>
        <end position="268"/>
    </location>
</feature>
<evidence type="ECO:0000256" key="7">
    <source>
        <dbReference type="SAM" id="Coils"/>
    </source>
</evidence>
<keyword evidence="4" id="KW-0698">rRNA processing</keyword>
<reference evidence="9 10" key="1">
    <citation type="journal article" date="2018" name="BMC Genomics">
        <title>Comparative genome analyses reveal sequence features reflecting distinct modes of host-adaptation between dicot and monocot powdery mildew.</title>
        <authorList>
            <person name="Wu Y."/>
            <person name="Ma X."/>
            <person name="Pan Z."/>
            <person name="Kale S.D."/>
            <person name="Song Y."/>
            <person name="King H."/>
            <person name="Zhang Q."/>
            <person name="Presley C."/>
            <person name="Deng X."/>
            <person name="Wei C.I."/>
            <person name="Xiao S."/>
        </authorList>
    </citation>
    <scope>NUCLEOTIDE SEQUENCE [LARGE SCALE GENOMIC DNA]</scope>
    <source>
        <strain evidence="9">UCSC1</strain>
    </source>
</reference>
<protein>
    <submittedName>
        <fullName evidence="9">Putative nucleolar complex protein 14</fullName>
    </submittedName>
</protein>
<dbReference type="GO" id="GO:0030692">
    <property type="term" value="C:Noc4p-Nop14p complex"/>
    <property type="evidence" value="ECO:0007669"/>
    <property type="project" value="TreeGrafter"/>
</dbReference>
<evidence type="ECO:0000256" key="5">
    <source>
        <dbReference type="ARBA" id="ARBA00023242"/>
    </source>
</evidence>
<name>A0A420HD77_9PEZI</name>
<feature type="region of interest" description="Disordered" evidence="8">
    <location>
        <begin position="878"/>
        <end position="897"/>
    </location>
</feature>
<dbReference type="AlphaFoldDB" id="A0A420HD77"/>
<accession>A0A420HD77</accession>
<evidence type="ECO:0000256" key="2">
    <source>
        <dbReference type="ARBA" id="ARBA00007466"/>
    </source>
</evidence>
<evidence type="ECO:0000313" key="10">
    <source>
        <dbReference type="Proteomes" id="UP000285405"/>
    </source>
</evidence>
<feature type="compositionally biased region" description="Basic and acidic residues" evidence="8">
    <location>
        <begin position="878"/>
        <end position="891"/>
    </location>
</feature>
<keyword evidence="3" id="KW-0690">Ribosome biogenesis</keyword>
<gene>
    <name evidence="9" type="ORF">GcC1_204008</name>
</gene>
<comment type="function">
    <text evidence="6">Involved in nucleolar processing of pre-18S ribosomal RNA. Has a role in the nuclear export of 40S pre-ribosomal subunit to the cytoplasm.</text>
</comment>
<comment type="caution">
    <text evidence="9">The sequence shown here is derived from an EMBL/GenBank/DDBJ whole genome shotgun (WGS) entry which is preliminary data.</text>
</comment>
<dbReference type="Pfam" id="PF04147">
    <property type="entry name" value="Nop14"/>
    <property type="match status" value="1"/>
</dbReference>
<dbReference type="GO" id="GO:0030490">
    <property type="term" value="P:maturation of SSU-rRNA"/>
    <property type="evidence" value="ECO:0007669"/>
    <property type="project" value="TreeGrafter"/>
</dbReference>
<evidence type="ECO:0000313" key="9">
    <source>
        <dbReference type="EMBL" id="RKF55368.1"/>
    </source>
</evidence>
<keyword evidence="5" id="KW-0539">Nucleus</keyword>
<dbReference type="EMBL" id="MCBR01020437">
    <property type="protein sequence ID" value="RKF55368.1"/>
    <property type="molecule type" value="Genomic_DNA"/>
</dbReference>
<evidence type="ECO:0000256" key="4">
    <source>
        <dbReference type="ARBA" id="ARBA00022552"/>
    </source>
</evidence>
<dbReference type="PANTHER" id="PTHR23183">
    <property type="entry name" value="NOP14"/>
    <property type="match status" value="1"/>
</dbReference>
<comment type="similarity">
    <text evidence="2">Belongs to the NOP14 family.</text>
</comment>
<evidence type="ECO:0000256" key="6">
    <source>
        <dbReference type="ARBA" id="ARBA00024695"/>
    </source>
</evidence>
<comment type="subcellular location">
    <subcellularLocation>
        <location evidence="1">Nucleus</location>
        <location evidence="1">Nucleolus</location>
    </subcellularLocation>
</comment>
<dbReference type="OrthoDB" id="441771at2759"/>
<keyword evidence="7" id="KW-0175">Coiled coil</keyword>